<evidence type="ECO:0000313" key="2">
    <source>
        <dbReference type="Proteomes" id="UP000436911"/>
    </source>
</evidence>
<dbReference type="RefSeq" id="WP_149916799.1">
    <property type="nucleotide sequence ID" value="NZ_QUSG01000006.1"/>
</dbReference>
<dbReference type="EMBL" id="QUSG01000006">
    <property type="protein sequence ID" value="KAA3527048.1"/>
    <property type="molecule type" value="Genomic_DNA"/>
</dbReference>
<dbReference type="Proteomes" id="UP000436911">
    <property type="component" value="Unassembled WGS sequence"/>
</dbReference>
<reference evidence="1 2" key="1">
    <citation type="submission" date="2018-08" db="EMBL/GenBank/DDBJ databases">
        <title>Genome sequencing of Agrobacterium vitis strain ICMP 10754.</title>
        <authorList>
            <person name="Visnovsky S.B."/>
            <person name="Pitman A.R."/>
        </authorList>
    </citation>
    <scope>NUCLEOTIDE SEQUENCE [LARGE SCALE GENOMIC DNA]</scope>
    <source>
        <strain evidence="1 2">ICMP 10754</strain>
    </source>
</reference>
<gene>
    <name evidence="1" type="ORF">DXT89_14025</name>
</gene>
<dbReference type="AlphaFoldDB" id="A0A7J4X4E8"/>
<name>A0A7J4X4E8_AGRVI</name>
<comment type="caution">
    <text evidence="1">The sequence shown here is derived from an EMBL/GenBank/DDBJ whole genome shotgun (WGS) entry which is preliminary data.</text>
</comment>
<proteinExistence type="predicted"/>
<accession>A0A7J4X4E8</accession>
<sequence length="899" mass="98105">MARIRSVAHAFNVGEVDIDNLARIDIDRMRLAAEQQKNIIGTIAGRGFLRPGTGYVGSVSSEVLLKEFVYSSDDSALLEFSDETLRVYVDDALITRQSVSTTITNGDFSSITGWSDVSTSGATATVSANALLLNCSATGATAAVRQQVTVASGDQNVQHALTVYIDRGPVKFMVGSSAGDDDYIAFTSLSMGTHSLAFTPSGNFWVEFQSVSESVKVVDSIEIAVAGVMTIPTPFSTSNLSSLSFDQSGDVIYIAWGGPQYIIERRNAISWSVAKYQVDDGPFLGSRTDDNTKLQPSVTRGNGTLTSSKPFFNSGHVGALFYIFHEGQNIIQSLYSDSVASDPVKIIGIDSDRAFTVTITGTWSGTVMLQRSYDDADYGYIDNRTYTANNSETLNDDYDNTTIWYRFKFTTYTSGVANIQIAYKGGGNYGICRVTGYTDRQHVSIEVLRPFTNTNYSDDWKEGYWSDEQVWPTGVGLAEGRLFWAGQDRWWGSVSDAYKSFDEETDGDSGPLNRSIAVGSVNTVQWVAAVRRLIIGTNGAEVVASSSSLDEPLTPSNSTVRAGSTIGSANIQPAKVDSKIIFVDRSGEALFEMVFGQSYEYQSTEISRLRARLFKIGIKQLAVQRRPETRIWVILNDGSAVCFLYEPSQEVAGFFTIETDGSFESVAVLPEAGNDRVYFVVNRTINGSPIRYVEKLARDSDAKPGDVSFIMDSFTSGTNAEASTTVAVGMHLVGKQVKVWADGAPITETVNTGFGDFTQPKLFTVDSSGEITLDSPVTNWAAGLPYVGRFKSARLAYGAQQGTSLLAKQRVNQLGIMLCDFVRSGVRFGTEFDNPDRPMNPLRKLVNNMETEDISLDAVIDEDQFVMPGDGWTLDRRVCIELQWPASLLALIYDVDSNG</sequence>
<protein>
    <submittedName>
        <fullName evidence="1">Uncharacterized protein</fullName>
    </submittedName>
</protein>
<evidence type="ECO:0000313" key="1">
    <source>
        <dbReference type="EMBL" id="KAA3527048.1"/>
    </source>
</evidence>
<organism evidence="1 2">
    <name type="scientific">Agrobacterium vitis</name>
    <name type="common">Rhizobium vitis</name>
    <dbReference type="NCBI Taxonomy" id="373"/>
    <lineage>
        <taxon>Bacteria</taxon>
        <taxon>Pseudomonadati</taxon>
        <taxon>Pseudomonadota</taxon>
        <taxon>Alphaproteobacteria</taxon>
        <taxon>Hyphomicrobiales</taxon>
        <taxon>Rhizobiaceae</taxon>
        <taxon>Rhizobium/Agrobacterium group</taxon>
        <taxon>Agrobacterium</taxon>
    </lineage>
</organism>